<dbReference type="PANTHER" id="PTHR44591">
    <property type="entry name" value="STRESS RESPONSE REGULATOR PROTEIN 1"/>
    <property type="match status" value="1"/>
</dbReference>
<evidence type="ECO:0000313" key="5">
    <source>
        <dbReference type="EMBL" id="GAD74645.1"/>
    </source>
</evidence>
<dbReference type="InterPro" id="IPR001789">
    <property type="entry name" value="Sig_transdc_resp-reg_receiver"/>
</dbReference>
<dbReference type="GO" id="GO:0006935">
    <property type="term" value="P:chemotaxis"/>
    <property type="evidence" value="ECO:0007669"/>
    <property type="project" value="UniProtKB-KW"/>
</dbReference>
<dbReference type="CDD" id="cd17910">
    <property type="entry name" value="CheC_ClassII"/>
    <property type="match status" value="1"/>
</dbReference>
<dbReference type="eggNOG" id="COG1776">
    <property type="taxonomic scope" value="Bacteria"/>
</dbReference>
<dbReference type="Gene3D" id="3.40.1550.10">
    <property type="entry name" value="CheC-like"/>
    <property type="match status" value="1"/>
</dbReference>
<keyword evidence="2 3" id="KW-0597">Phosphoprotein</keyword>
<protein>
    <recommendedName>
        <fullName evidence="4">Response regulatory domain-containing protein</fullName>
    </recommendedName>
</protein>
<reference evidence="5 6" key="1">
    <citation type="submission" date="2013-09" db="EMBL/GenBank/DDBJ databases">
        <title>Whole genome shotgun sequence of Vibrio azureus NBRC 104587.</title>
        <authorList>
            <person name="Isaki S."/>
            <person name="Hosoyama A."/>
            <person name="Numata M."/>
            <person name="Hashimoto M."/>
            <person name="Hosoyama Y."/>
            <person name="Tsuchikane K."/>
            <person name="Noguchi M."/>
            <person name="Hirakata S."/>
            <person name="Ichikawa N."/>
            <person name="Ohji S."/>
            <person name="Yamazoe A."/>
            <person name="Fujita N."/>
        </authorList>
    </citation>
    <scope>NUCLEOTIDE SEQUENCE [LARGE SCALE GENOMIC DNA]</scope>
    <source>
        <strain evidence="5 6">NBRC 104587</strain>
    </source>
</reference>
<feature type="domain" description="Response regulatory" evidence="4">
    <location>
        <begin position="2"/>
        <end position="117"/>
    </location>
</feature>
<dbReference type="OrthoDB" id="281471at2"/>
<name>U3ALJ1_9VIBR</name>
<feature type="modified residue" description="4-aspartylphosphate" evidence="3">
    <location>
        <position position="52"/>
    </location>
</feature>
<dbReference type="SMART" id="SM00448">
    <property type="entry name" value="REC"/>
    <property type="match status" value="1"/>
</dbReference>
<dbReference type="EMBL" id="BATL01000013">
    <property type="protein sequence ID" value="GAD74645.1"/>
    <property type="molecule type" value="Genomic_DNA"/>
</dbReference>
<dbReference type="PANTHER" id="PTHR44591:SF24">
    <property type="entry name" value="PROTEIN-GLUTAMATE METHYLESTERASE_PROTEIN-GLUTAMINE GLUTAMINASE 1"/>
    <property type="match status" value="1"/>
</dbReference>
<dbReference type="SUPFAM" id="SSF103039">
    <property type="entry name" value="CheC-like"/>
    <property type="match status" value="1"/>
</dbReference>
<organism evidence="5 6">
    <name type="scientific">Vibrio azureus NBRC 104587</name>
    <dbReference type="NCBI Taxonomy" id="1219077"/>
    <lineage>
        <taxon>Bacteria</taxon>
        <taxon>Pseudomonadati</taxon>
        <taxon>Pseudomonadota</taxon>
        <taxon>Gammaproteobacteria</taxon>
        <taxon>Vibrionales</taxon>
        <taxon>Vibrionaceae</taxon>
        <taxon>Vibrio</taxon>
    </lineage>
</organism>
<proteinExistence type="predicted"/>
<accession>U3ALJ1</accession>
<dbReference type="PROSITE" id="PS50110">
    <property type="entry name" value="RESPONSE_REGULATORY"/>
    <property type="match status" value="1"/>
</dbReference>
<evidence type="ECO:0000313" key="6">
    <source>
        <dbReference type="Proteomes" id="UP000016567"/>
    </source>
</evidence>
<dbReference type="eggNOG" id="COG2201">
    <property type="taxonomic scope" value="Bacteria"/>
</dbReference>
<dbReference type="InterPro" id="IPR050595">
    <property type="entry name" value="Bact_response_regulator"/>
</dbReference>
<evidence type="ECO:0000256" key="3">
    <source>
        <dbReference type="PROSITE-ProRule" id="PRU00169"/>
    </source>
</evidence>
<gene>
    <name evidence="5" type="ORF">VAZ01S_013_00520</name>
</gene>
<dbReference type="AlphaFoldDB" id="U3ALJ1"/>
<dbReference type="InterPro" id="IPR011006">
    <property type="entry name" value="CheY-like_superfamily"/>
</dbReference>
<comment type="caution">
    <text evidence="5">The sequence shown here is derived from an EMBL/GenBank/DDBJ whole genome shotgun (WGS) entry which is preliminary data.</text>
</comment>
<keyword evidence="1" id="KW-0145">Chemotaxis</keyword>
<dbReference type="Gene3D" id="3.40.50.2300">
    <property type="match status" value="1"/>
</dbReference>
<dbReference type="Proteomes" id="UP000016567">
    <property type="component" value="Unassembled WGS sequence"/>
</dbReference>
<dbReference type="Pfam" id="PF00072">
    <property type="entry name" value="Response_reg"/>
    <property type="match status" value="1"/>
</dbReference>
<evidence type="ECO:0000259" key="4">
    <source>
        <dbReference type="PROSITE" id="PS50110"/>
    </source>
</evidence>
<dbReference type="SUPFAM" id="SSF52172">
    <property type="entry name" value="CheY-like"/>
    <property type="match status" value="1"/>
</dbReference>
<evidence type="ECO:0000256" key="1">
    <source>
        <dbReference type="ARBA" id="ARBA00022500"/>
    </source>
</evidence>
<keyword evidence="6" id="KW-1185">Reference proteome</keyword>
<dbReference type="InterPro" id="IPR028976">
    <property type="entry name" value="CheC-like_sf"/>
</dbReference>
<evidence type="ECO:0000256" key="2">
    <source>
        <dbReference type="ARBA" id="ARBA00022553"/>
    </source>
</evidence>
<sequence length="322" mass="36092">MKILICDDSAVARKSIARTILPINGLQLLEAQDGFEALRVLKEHDIDILFLDLTMPIMSGFEVLESMPVNNYKTRVVVMSGDVQKESKKRCLAQGVSGFITKPLEKEQLCSMYQQLGIHYIDRMNKDVSLYITTHIPPSVKFREVANIALGKGAAIIADHLCEFIQLPVPHVGPLSFGELHMMLVDVVEREGAVAVAQRFVGGGIHGEALVCLRGKEIKQVGERLGYPFELTPHNEIILNVANLLVSSFLSSLGYQLNKSFSLRQPTIIDNFIPYSDDFTESGELFTIEYTYRAELLDFECEVLFLMDKSSVKTIYDIMEVI</sequence>
<dbReference type="GO" id="GO:0000160">
    <property type="term" value="P:phosphorelay signal transduction system"/>
    <property type="evidence" value="ECO:0007669"/>
    <property type="project" value="InterPro"/>
</dbReference>
<dbReference type="STRING" id="1219077.VAZ01S_013_00520"/>
<dbReference type="CDD" id="cd17593">
    <property type="entry name" value="REC_CheC-like"/>
    <property type="match status" value="1"/>
</dbReference>
<dbReference type="RefSeq" id="WP_021708425.1">
    <property type="nucleotide sequence ID" value="NZ_BAOB01000051.1"/>
</dbReference>